<feature type="compositionally biased region" description="Basic and acidic residues" evidence="1">
    <location>
        <begin position="435"/>
        <end position="481"/>
    </location>
</feature>
<dbReference type="Pfam" id="PF14438">
    <property type="entry name" value="SM-ATX"/>
    <property type="match status" value="1"/>
</dbReference>
<evidence type="ECO:0000313" key="3">
    <source>
        <dbReference type="EMBL" id="KAG7364424.1"/>
    </source>
</evidence>
<name>A0A9K3Q152_9STRA</name>
<feature type="compositionally biased region" description="Low complexity" evidence="1">
    <location>
        <begin position="368"/>
        <end position="391"/>
    </location>
</feature>
<reference evidence="3" key="1">
    <citation type="journal article" date="2021" name="Sci. Rep.">
        <title>Diploid genomic architecture of Nitzschia inconspicua, an elite biomass production diatom.</title>
        <authorList>
            <person name="Oliver A."/>
            <person name="Podell S."/>
            <person name="Pinowska A."/>
            <person name="Traller J.C."/>
            <person name="Smith S.R."/>
            <person name="McClure R."/>
            <person name="Beliaev A."/>
            <person name="Bohutskyi P."/>
            <person name="Hill E.A."/>
            <person name="Rabines A."/>
            <person name="Zheng H."/>
            <person name="Allen L.Z."/>
            <person name="Kuo A."/>
            <person name="Grigoriev I.V."/>
            <person name="Allen A.E."/>
            <person name="Hazlebeck D."/>
            <person name="Allen E.E."/>
        </authorList>
    </citation>
    <scope>NUCLEOTIDE SEQUENCE</scope>
    <source>
        <strain evidence="3">Hildebrandi</strain>
    </source>
</reference>
<feature type="compositionally biased region" description="Polar residues" evidence="1">
    <location>
        <begin position="1"/>
        <end position="15"/>
    </location>
</feature>
<dbReference type="Pfam" id="PF06741">
    <property type="entry name" value="LsmAD"/>
    <property type="match status" value="1"/>
</dbReference>
<feature type="compositionally biased region" description="Low complexity" evidence="1">
    <location>
        <begin position="577"/>
        <end position="602"/>
    </location>
</feature>
<feature type="region of interest" description="Disordered" evidence="1">
    <location>
        <begin position="1"/>
        <end position="50"/>
    </location>
</feature>
<accession>A0A9K3Q152</accession>
<dbReference type="EMBL" id="JAGRRH010000009">
    <property type="protein sequence ID" value="KAG7364424.1"/>
    <property type="molecule type" value="Genomic_DNA"/>
</dbReference>
<feature type="compositionally biased region" description="Low complexity" evidence="1">
    <location>
        <begin position="778"/>
        <end position="811"/>
    </location>
</feature>
<dbReference type="InterPro" id="IPR025852">
    <property type="entry name" value="SM_dom_ATX"/>
</dbReference>
<reference evidence="3" key="2">
    <citation type="submission" date="2021-04" db="EMBL/GenBank/DDBJ databases">
        <authorList>
            <person name="Podell S."/>
        </authorList>
    </citation>
    <scope>NUCLEOTIDE SEQUENCE</scope>
    <source>
        <strain evidence="3">Hildebrandi</strain>
    </source>
</reference>
<evidence type="ECO:0000313" key="4">
    <source>
        <dbReference type="Proteomes" id="UP000693970"/>
    </source>
</evidence>
<keyword evidence="4" id="KW-1185">Reference proteome</keyword>
<dbReference type="GO" id="GO:0034063">
    <property type="term" value="P:stress granule assembly"/>
    <property type="evidence" value="ECO:0007669"/>
    <property type="project" value="TreeGrafter"/>
</dbReference>
<feature type="compositionally biased region" description="Polar residues" evidence="1">
    <location>
        <begin position="177"/>
        <end position="193"/>
    </location>
</feature>
<feature type="region of interest" description="Disordered" evidence="1">
    <location>
        <begin position="349"/>
        <end position="481"/>
    </location>
</feature>
<feature type="compositionally biased region" description="Basic and acidic residues" evidence="1">
    <location>
        <begin position="823"/>
        <end position="837"/>
    </location>
</feature>
<dbReference type="InterPro" id="IPR045117">
    <property type="entry name" value="ATXN2-like"/>
</dbReference>
<organism evidence="3 4">
    <name type="scientific">Nitzschia inconspicua</name>
    <dbReference type="NCBI Taxonomy" id="303405"/>
    <lineage>
        <taxon>Eukaryota</taxon>
        <taxon>Sar</taxon>
        <taxon>Stramenopiles</taxon>
        <taxon>Ochrophyta</taxon>
        <taxon>Bacillariophyta</taxon>
        <taxon>Bacillariophyceae</taxon>
        <taxon>Bacillariophycidae</taxon>
        <taxon>Bacillariales</taxon>
        <taxon>Bacillariaceae</taxon>
        <taxon>Nitzschia</taxon>
    </lineage>
</organism>
<protein>
    <submittedName>
        <fullName evidence="3">LsmAD domain containing protein</fullName>
    </submittedName>
</protein>
<feature type="domain" description="LsmAD" evidence="2">
    <location>
        <begin position="276"/>
        <end position="346"/>
    </location>
</feature>
<dbReference type="GO" id="GO:0003729">
    <property type="term" value="F:mRNA binding"/>
    <property type="evidence" value="ECO:0007669"/>
    <property type="project" value="TreeGrafter"/>
</dbReference>
<dbReference type="PANTHER" id="PTHR12854:SF7">
    <property type="entry name" value="ATAXIN-2 HOMOLOG"/>
    <property type="match status" value="1"/>
</dbReference>
<feature type="compositionally biased region" description="Basic and acidic residues" evidence="1">
    <location>
        <begin position="349"/>
        <end position="358"/>
    </location>
</feature>
<sequence length="837" mass="88398">MSNKSQSTGVGSAASNGKKAPSPANAWSRPLQSKRPAGPPPGMGPPTVKAAAVSAPSASVLIQNRERLLHLSLTLIGQKVVLEQTDGAIVEGIFHTFTPFNNLPAENKNKYVLKEIRVQRPPTANNRSSGVLKDGGTLIVSTSKVLYLHAKNVDLDRPDRSLSATTNMNGTGGAVASSPSSGDTFATDTQISGSRGGRDRDLVAAGSSWTSAVSNGDASTFRGQALNAPLQTNSRAAALGGPKSNNTKGPGATNAAGKLSGSIGGWDQFKANEELFNVNASFDENLYTTQLDLDSIDAKRVAEAERIAREIESSATDNIHLAEERGQKIETDFRDEEDRYSTVLTIDGKQRHEVKNEEATNITSTGASKLPPSSSSGPKKIMNYAAAAAKADPSKKTAPDGLAATSSPPIDSKDDDTPARSRPAPVTPEPQTKTEAQKPDATKPSEPEKSQSEPVTKEEKVEKIPDEELKVEERKETKVEVPKTSKLNANAKEFTFNPQAKTFTPSISGGVSSSVPIVQQPLQHVGQDPTMQMYAGGHPMQPPHYMATGHMGQPGMMPMMNPQYGGMRYPPQFGRDQPMAQMQHHQGQPPQGAMPPSASSGPGNALSTSSSPTNANDGEATPSHDDSSHPSSAQQQQQRSQHQPPDQQGLPHQQLSMPYGVPPGAYFPGAMGMPRPSYPQFVPGPQQIQGRPGVAPYGVFPMQPGGIPPNMQMRSPNGAPYYPGPNGPMPFPPGAYMGHAMMDDGGGDPNYRGGRGRGPAPGRGGRGRGRGGRGRGRGSYNNNQNSSGNSSGRNTPQQQPQQTVSTQQQGPISSEDAPPSTPRKGDVTPKSDGETKD</sequence>
<dbReference type="PANTHER" id="PTHR12854">
    <property type="entry name" value="ATAXIN 2-RELATED"/>
    <property type="match status" value="1"/>
</dbReference>
<gene>
    <name evidence="3" type="ORF">IV203_037626</name>
</gene>
<feature type="region of interest" description="Disordered" evidence="1">
    <location>
        <begin position="158"/>
        <end position="199"/>
    </location>
</feature>
<feature type="compositionally biased region" description="Basic residues" evidence="1">
    <location>
        <begin position="765"/>
        <end position="776"/>
    </location>
</feature>
<evidence type="ECO:0000256" key="1">
    <source>
        <dbReference type="SAM" id="MobiDB-lite"/>
    </source>
</evidence>
<evidence type="ECO:0000259" key="2">
    <source>
        <dbReference type="SMART" id="SM01272"/>
    </source>
</evidence>
<dbReference type="GO" id="GO:0010494">
    <property type="term" value="C:cytoplasmic stress granule"/>
    <property type="evidence" value="ECO:0007669"/>
    <property type="project" value="TreeGrafter"/>
</dbReference>
<feature type="compositionally biased region" description="Polar residues" evidence="1">
    <location>
        <begin position="605"/>
        <end position="616"/>
    </location>
</feature>
<feature type="region of interest" description="Disordered" evidence="1">
    <location>
        <begin position="677"/>
        <end position="837"/>
    </location>
</feature>
<dbReference type="SMART" id="SM01272">
    <property type="entry name" value="LsmAD"/>
    <property type="match status" value="1"/>
</dbReference>
<dbReference type="AlphaFoldDB" id="A0A9K3Q152"/>
<feature type="region of interest" description="Disordered" evidence="1">
    <location>
        <begin position="562"/>
        <end position="663"/>
    </location>
</feature>
<dbReference type="OrthoDB" id="2275718at2759"/>
<feature type="compositionally biased region" description="Pro residues" evidence="1">
    <location>
        <begin position="722"/>
        <end position="733"/>
    </location>
</feature>
<feature type="compositionally biased region" description="Low complexity" evidence="1">
    <location>
        <begin position="629"/>
        <end position="648"/>
    </location>
</feature>
<proteinExistence type="predicted"/>
<dbReference type="InterPro" id="IPR009604">
    <property type="entry name" value="LsmAD_domain"/>
</dbReference>
<feature type="region of interest" description="Disordered" evidence="1">
    <location>
        <begin position="235"/>
        <end position="255"/>
    </location>
</feature>
<comment type="caution">
    <text evidence="3">The sequence shown here is derived from an EMBL/GenBank/DDBJ whole genome shotgun (WGS) entry which is preliminary data.</text>
</comment>
<dbReference type="Proteomes" id="UP000693970">
    <property type="component" value="Unassembled WGS sequence"/>
</dbReference>